<dbReference type="RefSeq" id="WP_316778897.1">
    <property type="nucleotide sequence ID" value="NZ_JASMWN010000014.1"/>
</dbReference>
<dbReference type="Gene3D" id="1.25.40.10">
    <property type="entry name" value="Tetratricopeptide repeat domain"/>
    <property type="match status" value="1"/>
</dbReference>
<feature type="transmembrane region" description="Helical" evidence="2">
    <location>
        <begin position="153"/>
        <end position="174"/>
    </location>
</feature>
<keyword evidence="4" id="KW-1185">Reference proteome</keyword>
<dbReference type="PANTHER" id="PTHR12558">
    <property type="entry name" value="CELL DIVISION CYCLE 16,23,27"/>
    <property type="match status" value="1"/>
</dbReference>
<organism evidence="3 4">
    <name type="scientific">Sedimentitalea todarodis</name>
    <dbReference type="NCBI Taxonomy" id="1631240"/>
    <lineage>
        <taxon>Bacteria</taxon>
        <taxon>Pseudomonadati</taxon>
        <taxon>Pseudomonadota</taxon>
        <taxon>Alphaproteobacteria</taxon>
        <taxon>Rhodobacterales</taxon>
        <taxon>Paracoccaceae</taxon>
        <taxon>Sedimentitalea</taxon>
    </lineage>
</organism>
<dbReference type="EMBL" id="JASMWN010000014">
    <property type="protein sequence ID" value="MDU9005470.1"/>
    <property type="molecule type" value="Genomic_DNA"/>
</dbReference>
<proteinExistence type="predicted"/>
<feature type="repeat" description="TPR" evidence="1">
    <location>
        <begin position="417"/>
        <end position="450"/>
    </location>
</feature>
<sequence length="586" mass="63223">MSDAPATRQGTIVSAPVTDEAARQQLQRILASPTFTRSAQRRAFLTHVVENTVSGNFDALRGDEIAVAVFNRGDDFDPQCDPVVRIEARRLRKDLDDYFAVAGANDPVLIAIPKGGYRATITWREGTERSVPAAPIPPEAARTDPNKSYLPRLGISAVAVAALVVLGIVVLGLWPDRTPPEPLGPPGLAVAPFEARSSTPEDTFFAHGLSDQVVNDLQPFGTIRVFALPEERIATTSTNLKALNTEYGIEYILTGTYRGLLDGSSGRLVAQLLRTDGEVVWSHDYDIARDAANFISVQDRLAADIAVQLGQIYGVVTVDLTGRIGTRNAPSDETFACLLQAHEYRRTVASSLRGSVAECVEVAVKRDPQNAEAWAMAGFIRRDQAVMEKQDEVTRQAKLDSALKAVERAIELDPLSIAALQAHAAILQSTGDFDGAEATIRKALELNPNDPETLHQLGWRLAVRGRFEEGVGYIREAIARSIDPPARYYNLVAIDDLMADDYEEMLSSAEISASGGSAVGLALAAIAQTRAQSGSALAAQAALAQLAASRTLMATSPLEYMSQYGTREDIMDKIIAGMIEAGWTRP</sequence>
<dbReference type="SUPFAM" id="SSF48452">
    <property type="entry name" value="TPR-like"/>
    <property type="match status" value="1"/>
</dbReference>
<name>A0ABU3VHJ8_9RHOB</name>
<keyword evidence="1" id="KW-0802">TPR repeat</keyword>
<gene>
    <name evidence="3" type="ORF">QO231_16665</name>
</gene>
<evidence type="ECO:0008006" key="5">
    <source>
        <dbReference type="Google" id="ProtNLM"/>
    </source>
</evidence>
<evidence type="ECO:0000313" key="3">
    <source>
        <dbReference type="EMBL" id="MDU9005470.1"/>
    </source>
</evidence>
<dbReference type="InterPro" id="IPR019734">
    <property type="entry name" value="TPR_rpt"/>
</dbReference>
<evidence type="ECO:0000313" key="4">
    <source>
        <dbReference type="Proteomes" id="UP001255416"/>
    </source>
</evidence>
<dbReference type="InterPro" id="IPR011990">
    <property type="entry name" value="TPR-like_helical_dom_sf"/>
</dbReference>
<dbReference type="PANTHER" id="PTHR12558:SF33">
    <property type="entry name" value="BLL7664 PROTEIN"/>
    <property type="match status" value="1"/>
</dbReference>
<keyword evidence="2" id="KW-0812">Transmembrane</keyword>
<comment type="caution">
    <text evidence="3">The sequence shown here is derived from an EMBL/GenBank/DDBJ whole genome shotgun (WGS) entry which is preliminary data.</text>
</comment>
<dbReference type="Pfam" id="PF13428">
    <property type="entry name" value="TPR_14"/>
    <property type="match status" value="1"/>
</dbReference>
<keyword evidence="2" id="KW-0472">Membrane</keyword>
<dbReference type="PROSITE" id="PS50005">
    <property type="entry name" value="TPR"/>
    <property type="match status" value="1"/>
</dbReference>
<evidence type="ECO:0000256" key="1">
    <source>
        <dbReference type="PROSITE-ProRule" id="PRU00339"/>
    </source>
</evidence>
<evidence type="ECO:0000256" key="2">
    <source>
        <dbReference type="SAM" id="Phobius"/>
    </source>
</evidence>
<dbReference type="Proteomes" id="UP001255416">
    <property type="component" value="Unassembled WGS sequence"/>
</dbReference>
<keyword evidence="2" id="KW-1133">Transmembrane helix</keyword>
<accession>A0ABU3VHJ8</accession>
<reference evidence="4" key="1">
    <citation type="submission" date="2023-05" db="EMBL/GenBank/DDBJ databases">
        <title>Sedimentitalea sp. nov. JM2-8.</title>
        <authorList>
            <person name="Huang J."/>
        </authorList>
    </citation>
    <scope>NUCLEOTIDE SEQUENCE [LARGE SCALE GENOMIC DNA]</scope>
    <source>
        <strain evidence="4">KHS03</strain>
    </source>
</reference>
<protein>
    <recommendedName>
        <fullName evidence="5">Adenylate cyclase</fullName>
    </recommendedName>
</protein>